<dbReference type="Gene3D" id="3.40.50.2300">
    <property type="match status" value="1"/>
</dbReference>
<dbReference type="SMART" id="SM00448">
    <property type="entry name" value="REC"/>
    <property type="match status" value="1"/>
</dbReference>
<evidence type="ECO:0000313" key="5">
    <source>
        <dbReference type="Proteomes" id="UP000628017"/>
    </source>
</evidence>
<dbReference type="AlphaFoldDB" id="A0A916VMT3"/>
<feature type="domain" description="Response regulatory" evidence="3">
    <location>
        <begin position="10"/>
        <end position="127"/>
    </location>
</feature>
<dbReference type="GO" id="GO:0000160">
    <property type="term" value="P:phosphorelay signal transduction system"/>
    <property type="evidence" value="ECO:0007669"/>
    <property type="project" value="InterPro"/>
</dbReference>
<feature type="modified residue" description="4-aspartylphosphate" evidence="2">
    <location>
        <position position="60"/>
    </location>
</feature>
<keyword evidence="5" id="KW-1185">Reference proteome</keyword>
<dbReference type="EMBL" id="BMKA01000001">
    <property type="protein sequence ID" value="GGA08783.1"/>
    <property type="molecule type" value="Genomic_DNA"/>
</dbReference>
<dbReference type="Proteomes" id="UP000628017">
    <property type="component" value="Unassembled WGS sequence"/>
</dbReference>
<dbReference type="PROSITE" id="PS50110">
    <property type="entry name" value="RESPONSE_REGULATORY"/>
    <property type="match status" value="1"/>
</dbReference>
<name>A0A916VMT3_9RHOB</name>
<reference evidence="4" key="1">
    <citation type="journal article" date="2014" name="Int. J. Syst. Evol. Microbiol.">
        <title>Complete genome sequence of Corynebacterium casei LMG S-19264T (=DSM 44701T), isolated from a smear-ripened cheese.</title>
        <authorList>
            <consortium name="US DOE Joint Genome Institute (JGI-PGF)"/>
            <person name="Walter F."/>
            <person name="Albersmeier A."/>
            <person name="Kalinowski J."/>
            <person name="Ruckert C."/>
        </authorList>
    </citation>
    <scope>NUCLEOTIDE SEQUENCE</scope>
    <source>
        <strain evidence="4">CGMCC 1.15880</strain>
    </source>
</reference>
<organism evidence="4 5">
    <name type="scientific">Neptunicoccus cionae</name>
    <dbReference type="NCBI Taxonomy" id="2035344"/>
    <lineage>
        <taxon>Bacteria</taxon>
        <taxon>Pseudomonadati</taxon>
        <taxon>Pseudomonadota</taxon>
        <taxon>Alphaproteobacteria</taxon>
        <taxon>Rhodobacterales</taxon>
        <taxon>Paracoccaceae</taxon>
        <taxon>Neptunicoccus</taxon>
    </lineage>
</organism>
<dbReference type="SUPFAM" id="SSF52172">
    <property type="entry name" value="CheY-like"/>
    <property type="match status" value="1"/>
</dbReference>
<dbReference type="PANTHER" id="PTHR44591">
    <property type="entry name" value="STRESS RESPONSE REGULATOR PROTEIN 1"/>
    <property type="match status" value="1"/>
</dbReference>
<proteinExistence type="predicted"/>
<sequence>MGSVMTKLKRVLHVEDDEDIQEITKMALEVVGGMELAQYLDGHEALERIREFNPDLILLDQMMPTMTGDEVLAHIRKMPEFANTPAVFMTAQSSEASSQLMEKTDALDVIPKPFNPMTLSSQLNAIWEAATGNA</sequence>
<dbReference type="Pfam" id="PF00072">
    <property type="entry name" value="Response_reg"/>
    <property type="match status" value="1"/>
</dbReference>
<dbReference type="InterPro" id="IPR001789">
    <property type="entry name" value="Sig_transdc_resp-reg_receiver"/>
</dbReference>
<keyword evidence="1 2" id="KW-0597">Phosphoprotein</keyword>
<evidence type="ECO:0000256" key="2">
    <source>
        <dbReference type="PROSITE-ProRule" id="PRU00169"/>
    </source>
</evidence>
<evidence type="ECO:0000256" key="1">
    <source>
        <dbReference type="ARBA" id="ARBA00022553"/>
    </source>
</evidence>
<evidence type="ECO:0000313" key="4">
    <source>
        <dbReference type="EMBL" id="GGA08783.1"/>
    </source>
</evidence>
<dbReference type="InterPro" id="IPR011006">
    <property type="entry name" value="CheY-like_superfamily"/>
</dbReference>
<dbReference type="InterPro" id="IPR050595">
    <property type="entry name" value="Bact_response_regulator"/>
</dbReference>
<accession>A0A916VMT3</accession>
<reference evidence="4" key="2">
    <citation type="submission" date="2020-09" db="EMBL/GenBank/DDBJ databases">
        <authorList>
            <person name="Sun Q."/>
            <person name="Zhou Y."/>
        </authorList>
    </citation>
    <scope>NUCLEOTIDE SEQUENCE</scope>
    <source>
        <strain evidence="4">CGMCC 1.15880</strain>
    </source>
</reference>
<gene>
    <name evidence="4" type="ORF">GCM10011498_05890</name>
</gene>
<protein>
    <submittedName>
        <fullName evidence="4">Response regulator</fullName>
    </submittedName>
</protein>
<evidence type="ECO:0000259" key="3">
    <source>
        <dbReference type="PROSITE" id="PS50110"/>
    </source>
</evidence>
<comment type="caution">
    <text evidence="4">The sequence shown here is derived from an EMBL/GenBank/DDBJ whole genome shotgun (WGS) entry which is preliminary data.</text>
</comment>
<dbReference type="PANTHER" id="PTHR44591:SF3">
    <property type="entry name" value="RESPONSE REGULATORY DOMAIN-CONTAINING PROTEIN"/>
    <property type="match status" value="1"/>
</dbReference>